<dbReference type="AlphaFoldDB" id="A0A397VYB5"/>
<evidence type="ECO:0000313" key="2">
    <source>
        <dbReference type="Proteomes" id="UP000266673"/>
    </source>
</evidence>
<protein>
    <submittedName>
        <fullName evidence="1">Uncharacterized protein</fullName>
    </submittedName>
</protein>
<proteinExistence type="predicted"/>
<name>A0A397VYB5_9GLOM</name>
<dbReference type="OrthoDB" id="10444657at2759"/>
<accession>A0A397VYB5</accession>
<sequence>MPSQPAPSCKDSHGNVVVYTMPYRGKKGTLYLTSTCPVDTSLTLVQSAFTYQDIYNQANAFTLANPNLCTNLLLQVFDLMKQKKWTEAKFLWVENLPTYTKLARRDQIDLFVELSERFFEQFFHDSLDQNFLVVKSAITSICDLDYCPKKVSRLTNSYEIILIKPQIPVLPEKFKAMDEESTNIPKNSFKIDKYTSVETGNVKLRISIIDEETYLENKDIPEEIRFPSEDVNIKQRYHLTRVSFCDDKHHIADVRL</sequence>
<gene>
    <name evidence="1" type="ORF">C2G38_2160337</name>
</gene>
<dbReference type="EMBL" id="QKWP01000096">
    <property type="protein sequence ID" value="RIB27504.1"/>
    <property type="molecule type" value="Genomic_DNA"/>
</dbReference>
<dbReference type="Proteomes" id="UP000266673">
    <property type="component" value="Unassembled WGS sequence"/>
</dbReference>
<evidence type="ECO:0000313" key="1">
    <source>
        <dbReference type="EMBL" id="RIB27504.1"/>
    </source>
</evidence>
<keyword evidence="2" id="KW-1185">Reference proteome</keyword>
<reference evidence="1 2" key="1">
    <citation type="submission" date="2018-06" db="EMBL/GenBank/DDBJ databases">
        <title>Comparative genomics reveals the genomic features of Rhizophagus irregularis, R. cerebriforme, R. diaphanum and Gigaspora rosea, and their symbiotic lifestyle signature.</title>
        <authorList>
            <person name="Morin E."/>
            <person name="San Clemente H."/>
            <person name="Chen E.C.H."/>
            <person name="De La Providencia I."/>
            <person name="Hainaut M."/>
            <person name="Kuo A."/>
            <person name="Kohler A."/>
            <person name="Murat C."/>
            <person name="Tang N."/>
            <person name="Roy S."/>
            <person name="Loubradou J."/>
            <person name="Henrissat B."/>
            <person name="Grigoriev I.V."/>
            <person name="Corradi N."/>
            <person name="Roux C."/>
            <person name="Martin F.M."/>
        </authorList>
    </citation>
    <scope>NUCLEOTIDE SEQUENCE [LARGE SCALE GENOMIC DNA]</scope>
    <source>
        <strain evidence="1 2">DAOM 194757</strain>
    </source>
</reference>
<comment type="caution">
    <text evidence="1">The sequence shown here is derived from an EMBL/GenBank/DDBJ whole genome shotgun (WGS) entry which is preliminary data.</text>
</comment>
<organism evidence="1 2">
    <name type="scientific">Gigaspora rosea</name>
    <dbReference type="NCBI Taxonomy" id="44941"/>
    <lineage>
        <taxon>Eukaryota</taxon>
        <taxon>Fungi</taxon>
        <taxon>Fungi incertae sedis</taxon>
        <taxon>Mucoromycota</taxon>
        <taxon>Glomeromycotina</taxon>
        <taxon>Glomeromycetes</taxon>
        <taxon>Diversisporales</taxon>
        <taxon>Gigasporaceae</taxon>
        <taxon>Gigaspora</taxon>
    </lineage>
</organism>